<name>A0ABP4MLX5_9ACTN</name>
<evidence type="ECO:0000313" key="2">
    <source>
        <dbReference type="Proteomes" id="UP001500363"/>
    </source>
</evidence>
<accession>A0ABP4MLX5</accession>
<protein>
    <submittedName>
        <fullName evidence="1">Uncharacterized protein</fullName>
    </submittedName>
</protein>
<dbReference type="Proteomes" id="UP001500363">
    <property type="component" value="Unassembled WGS sequence"/>
</dbReference>
<comment type="caution">
    <text evidence="1">The sequence shown here is derived from an EMBL/GenBank/DDBJ whole genome shotgun (WGS) entry which is preliminary data.</text>
</comment>
<keyword evidence="2" id="KW-1185">Reference proteome</keyword>
<sequence>MPTTVGPVTIRAAVELRWAARTYTEKVAINLSRNSQEIDSRLPSQIRGSAAVYYKSSSLPLDDGETAVKCPLLEEDDRLLLIQVKMRGRDPDAGIHMCCRLR</sequence>
<proteinExistence type="predicted"/>
<dbReference type="EMBL" id="BAAANC010000003">
    <property type="protein sequence ID" value="GAA1547006.1"/>
    <property type="molecule type" value="Genomic_DNA"/>
</dbReference>
<evidence type="ECO:0000313" key="1">
    <source>
        <dbReference type="EMBL" id="GAA1547006.1"/>
    </source>
</evidence>
<reference evidence="2" key="1">
    <citation type="journal article" date="2019" name="Int. J. Syst. Evol. Microbiol.">
        <title>The Global Catalogue of Microorganisms (GCM) 10K type strain sequencing project: providing services to taxonomists for standard genome sequencing and annotation.</title>
        <authorList>
            <consortium name="The Broad Institute Genomics Platform"/>
            <consortium name="The Broad Institute Genome Sequencing Center for Infectious Disease"/>
            <person name="Wu L."/>
            <person name="Ma J."/>
        </authorList>
    </citation>
    <scope>NUCLEOTIDE SEQUENCE [LARGE SCALE GENOMIC DNA]</scope>
    <source>
        <strain evidence="2">JCM 14303</strain>
    </source>
</reference>
<organism evidence="1 2">
    <name type="scientific">Kribbella lupini</name>
    <dbReference type="NCBI Taxonomy" id="291602"/>
    <lineage>
        <taxon>Bacteria</taxon>
        <taxon>Bacillati</taxon>
        <taxon>Actinomycetota</taxon>
        <taxon>Actinomycetes</taxon>
        <taxon>Propionibacteriales</taxon>
        <taxon>Kribbellaceae</taxon>
        <taxon>Kribbella</taxon>
    </lineage>
</organism>
<gene>
    <name evidence="1" type="ORF">GCM10009741_58230</name>
</gene>